<evidence type="ECO:0000313" key="3">
    <source>
        <dbReference type="Proteomes" id="UP000001299"/>
    </source>
</evidence>
<evidence type="ECO:0000259" key="1">
    <source>
        <dbReference type="PROSITE" id="PS51186"/>
    </source>
</evidence>
<gene>
    <name evidence="2" type="ordered locus">bpr_I2895</name>
</gene>
<dbReference type="InterPro" id="IPR000182">
    <property type="entry name" value="GNAT_dom"/>
</dbReference>
<dbReference type="KEGG" id="bpb:bpr_I2895"/>
<dbReference type="Gene3D" id="3.40.630.30">
    <property type="match status" value="1"/>
</dbReference>
<evidence type="ECO:0000313" key="2">
    <source>
        <dbReference type="EMBL" id="ADL35625.1"/>
    </source>
</evidence>
<keyword evidence="2" id="KW-0808">Transferase</keyword>
<proteinExistence type="predicted"/>
<organism evidence="2 3">
    <name type="scientific">Butyrivibrio proteoclasticus (strain ATCC 51982 / DSM 14932 / B316)</name>
    <name type="common">Clostridium proteoclasticum</name>
    <dbReference type="NCBI Taxonomy" id="515622"/>
    <lineage>
        <taxon>Bacteria</taxon>
        <taxon>Bacillati</taxon>
        <taxon>Bacillota</taxon>
        <taxon>Clostridia</taxon>
        <taxon>Lachnospirales</taxon>
        <taxon>Lachnospiraceae</taxon>
        <taxon>Butyrivibrio</taxon>
    </lineage>
</organism>
<dbReference type="EMBL" id="CP001810">
    <property type="protein sequence ID" value="ADL35625.1"/>
    <property type="molecule type" value="Genomic_DNA"/>
</dbReference>
<dbReference type="STRING" id="515622.bpr_I2895"/>
<accession>E0S0D8</accession>
<feature type="domain" description="N-acetyltransferase" evidence="1">
    <location>
        <begin position="16"/>
        <end position="179"/>
    </location>
</feature>
<keyword evidence="3" id="KW-1185">Reference proteome</keyword>
<dbReference type="PANTHER" id="PTHR39173:SF1">
    <property type="entry name" value="ACETYLTRANSFERASE"/>
    <property type="match status" value="1"/>
</dbReference>
<dbReference type="PROSITE" id="PS51186">
    <property type="entry name" value="GNAT"/>
    <property type="match status" value="1"/>
</dbReference>
<dbReference type="PANTHER" id="PTHR39173">
    <property type="entry name" value="ACETYLTRANSFERASE"/>
    <property type="match status" value="1"/>
</dbReference>
<name>E0S0D8_BUTPB</name>
<dbReference type="CDD" id="cd04301">
    <property type="entry name" value="NAT_SF"/>
    <property type="match status" value="1"/>
</dbReference>
<dbReference type="Pfam" id="PF00583">
    <property type="entry name" value="Acetyltransf_1"/>
    <property type="match status" value="1"/>
</dbReference>
<reference evidence="2 3" key="1">
    <citation type="journal article" date="2010" name="PLoS ONE">
        <title>The glycobiome of the rumen bacterium Butyrivibrio proteoclasticus B316(T) highlights adaptation to a polysaccharide-rich environment.</title>
        <authorList>
            <person name="Kelly W.J."/>
            <person name="Leahy S.C."/>
            <person name="Altermann E."/>
            <person name="Yeoman C.J."/>
            <person name="Dunne J.C."/>
            <person name="Kong Z."/>
            <person name="Pacheco D.M."/>
            <person name="Li D."/>
            <person name="Noel S.J."/>
            <person name="Moon C.D."/>
            <person name="Cookson A.L."/>
            <person name="Attwood G.T."/>
        </authorList>
    </citation>
    <scope>NUCLEOTIDE SEQUENCE [LARGE SCALE GENOMIC DNA]</scope>
    <source>
        <strain evidence="3">ATCC 51982 / DSM 14932 / B316</strain>
    </source>
</reference>
<dbReference type="Proteomes" id="UP000001299">
    <property type="component" value="Chromosome 1"/>
</dbReference>
<protein>
    <submittedName>
        <fullName evidence="2">Acetyltransferase GNAT family</fullName>
    </submittedName>
</protein>
<dbReference type="GO" id="GO:0016747">
    <property type="term" value="F:acyltransferase activity, transferring groups other than amino-acyl groups"/>
    <property type="evidence" value="ECO:0007669"/>
    <property type="project" value="InterPro"/>
</dbReference>
<sequence>MYELVSNKIDIKLADIDFIRPSIEYAKEIGDYRQEFLDNGDHMDGCGPLRKHENPEEYIEICEQKRNPDTAEVAGGRAEQFLLVRRSDNRLVAMAQYRFGVDPKFCIGYSVRPSERGKGYAKMALQNLLVWLKDKGQVSTSIACEPSNEASKKVILSCGGRLIDTCTYKGIDLMVFEIPIE</sequence>
<dbReference type="eggNOG" id="COG3981">
    <property type="taxonomic scope" value="Bacteria"/>
</dbReference>
<dbReference type="AlphaFoldDB" id="E0S0D8"/>
<dbReference type="InterPro" id="IPR016181">
    <property type="entry name" value="Acyl_CoA_acyltransferase"/>
</dbReference>
<dbReference type="HOGENOM" id="CLU_113231_1_0_9"/>
<dbReference type="SUPFAM" id="SSF55729">
    <property type="entry name" value="Acyl-CoA N-acyltransferases (Nat)"/>
    <property type="match status" value="1"/>
</dbReference>